<dbReference type="EMBL" id="LR862135">
    <property type="protein sequence ID" value="CAD1840592.1"/>
    <property type="molecule type" value="Genomic_DNA"/>
</dbReference>
<feature type="region of interest" description="Disordered" evidence="1">
    <location>
        <begin position="1"/>
        <end position="66"/>
    </location>
</feature>
<proteinExistence type="predicted"/>
<evidence type="ECO:0000313" key="2">
    <source>
        <dbReference type="EMBL" id="CAD1840592.1"/>
    </source>
</evidence>
<accession>A0A6V7QBU5</accession>
<organism evidence="2">
    <name type="scientific">Ananas comosus var. bracteatus</name>
    <name type="common">red pineapple</name>
    <dbReference type="NCBI Taxonomy" id="296719"/>
    <lineage>
        <taxon>Eukaryota</taxon>
        <taxon>Viridiplantae</taxon>
        <taxon>Streptophyta</taxon>
        <taxon>Embryophyta</taxon>
        <taxon>Tracheophyta</taxon>
        <taxon>Spermatophyta</taxon>
        <taxon>Magnoliopsida</taxon>
        <taxon>Liliopsida</taxon>
        <taxon>Poales</taxon>
        <taxon>Bromeliaceae</taxon>
        <taxon>Bromelioideae</taxon>
        <taxon>Ananas</taxon>
    </lineage>
</organism>
<protein>
    <submittedName>
        <fullName evidence="2">Uncharacterized protein</fullName>
    </submittedName>
</protein>
<gene>
    <name evidence="2" type="ORF">CB5_LOCUS23803</name>
</gene>
<dbReference type="AlphaFoldDB" id="A0A6V7QBU5"/>
<evidence type="ECO:0000256" key="1">
    <source>
        <dbReference type="SAM" id="MobiDB-lite"/>
    </source>
</evidence>
<feature type="compositionally biased region" description="Acidic residues" evidence="1">
    <location>
        <begin position="49"/>
        <end position="60"/>
    </location>
</feature>
<reference evidence="2" key="1">
    <citation type="submission" date="2020-07" db="EMBL/GenBank/DDBJ databases">
        <authorList>
            <person name="Lin J."/>
        </authorList>
    </citation>
    <scope>NUCLEOTIDE SEQUENCE</scope>
</reference>
<sequence length="196" mass="21416">MGGGSRMSSVHRALREAPRPLLSPSRSCNRRRHRPLPPLLSRPWVPQADESEGYSPDQEELNNSTGPQAKATICSHLACNPSTKTTPLGSRVGCTTTFPEKNTLLRGINPLVYVKCTRAVAINADMINSQTSATSRQSPPLGANRPIGHPTVRKHKNQPVSIHNPTNDSTKIGFPISITVTRRKSRKLHRDAVGTH</sequence>
<name>A0A6V7QBU5_ANACO</name>